<evidence type="ECO:0000313" key="4">
    <source>
        <dbReference type="EnsemblMetazoa" id="XP_020893289.1"/>
    </source>
</evidence>
<protein>
    <recommendedName>
        <fullName evidence="3">Fibronectin type-III domain-containing protein</fullName>
    </recommendedName>
</protein>
<proteinExistence type="predicted"/>
<feature type="repeat" description="ANK" evidence="1">
    <location>
        <begin position="208"/>
        <end position="240"/>
    </location>
</feature>
<dbReference type="OrthoDB" id="9995210at2759"/>
<evidence type="ECO:0000256" key="2">
    <source>
        <dbReference type="SAM" id="MobiDB-lite"/>
    </source>
</evidence>
<dbReference type="GO" id="GO:0042981">
    <property type="term" value="P:regulation of apoptotic process"/>
    <property type="evidence" value="ECO:0007669"/>
    <property type="project" value="TreeGrafter"/>
</dbReference>
<dbReference type="PROSITE" id="PS50297">
    <property type="entry name" value="ANK_REP_REGION"/>
    <property type="match status" value="3"/>
</dbReference>
<dbReference type="Proteomes" id="UP000887567">
    <property type="component" value="Unplaced"/>
</dbReference>
<dbReference type="RefSeq" id="XP_020893289.1">
    <property type="nucleotide sequence ID" value="XM_021037630.2"/>
</dbReference>
<dbReference type="CDD" id="cd00063">
    <property type="entry name" value="FN3"/>
    <property type="match status" value="1"/>
</dbReference>
<dbReference type="Pfam" id="PF00023">
    <property type="entry name" value="Ank"/>
    <property type="match status" value="1"/>
</dbReference>
<dbReference type="PANTHER" id="PTHR24183">
    <property type="entry name" value="FIBRONECTIN TYPE 3 AND ANKYRIN REPEAT DOMAINS PROTEIN 1"/>
    <property type="match status" value="1"/>
</dbReference>
<feature type="region of interest" description="Disordered" evidence="2">
    <location>
        <begin position="91"/>
        <end position="111"/>
    </location>
</feature>
<feature type="region of interest" description="Disordered" evidence="2">
    <location>
        <begin position="39"/>
        <end position="58"/>
    </location>
</feature>
<feature type="domain" description="Fibronectin type-III" evidence="3">
    <location>
        <begin position="2"/>
        <end position="106"/>
    </location>
</feature>
<dbReference type="Gene3D" id="1.25.40.20">
    <property type="entry name" value="Ankyrin repeat-containing domain"/>
    <property type="match status" value="2"/>
</dbReference>
<name>A0A913WS63_EXADI</name>
<accession>A0A913WS63</accession>
<feature type="repeat" description="ANK" evidence="1">
    <location>
        <begin position="242"/>
        <end position="275"/>
    </location>
</feature>
<dbReference type="GeneID" id="110232432"/>
<keyword evidence="5" id="KW-1185">Reference proteome</keyword>
<dbReference type="AlphaFoldDB" id="A0A913WS63"/>
<dbReference type="InterPro" id="IPR036770">
    <property type="entry name" value="Ankyrin_rpt-contain_sf"/>
</dbReference>
<dbReference type="SUPFAM" id="SSF48403">
    <property type="entry name" value="Ankyrin repeat"/>
    <property type="match status" value="1"/>
</dbReference>
<feature type="repeat" description="ANK" evidence="1">
    <location>
        <begin position="142"/>
        <end position="174"/>
    </location>
</feature>
<dbReference type="SMART" id="SM00248">
    <property type="entry name" value="ANK"/>
    <property type="match status" value="5"/>
</dbReference>
<dbReference type="InterPro" id="IPR036116">
    <property type="entry name" value="FN3_sf"/>
</dbReference>
<dbReference type="SUPFAM" id="SSF49265">
    <property type="entry name" value="Fibronectin type III"/>
    <property type="match status" value="1"/>
</dbReference>
<dbReference type="Gene3D" id="2.60.40.10">
    <property type="entry name" value="Immunoglobulins"/>
    <property type="match status" value="1"/>
</dbReference>
<dbReference type="InterPro" id="IPR002110">
    <property type="entry name" value="Ankyrin_rpt"/>
</dbReference>
<dbReference type="PROSITE" id="PS50088">
    <property type="entry name" value="ANK_REPEAT"/>
    <property type="match status" value="4"/>
</dbReference>
<dbReference type="EnsemblMetazoa" id="XM_021037630.2">
    <property type="protein sequence ID" value="XP_020893289.1"/>
    <property type="gene ID" value="LOC110232432"/>
</dbReference>
<dbReference type="OMA" id="PLMRVAC"/>
<dbReference type="GO" id="GO:0005634">
    <property type="term" value="C:nucleus"/>
    <property type="evidence" value="ECO:0007669"/>
    <property type="project" value="TreeGrafter"/>
</dbReference>
<feature type="repeat" description="ANK" evidence="1">
    <location>
        <begin position="276"/>
        <end position="308"/>
    </location>
</feature>
<sequence>MMMSFPKLNVGKVTYNSIELSWDEDNNNDNKKIKYHIQLSKARSRSPSPGAPALDPLTNYQGTGQHHVFKGLEPLTEYLCRARIVEEGLGGHPQWGQPSHVTTAKEPPSGAELHKAVANQDLEHVRKVLQENSAVVEVIDKHGLTPLMVAAKKGFLDVMETLIELGADPDYMNPGGKTCLMIACYSGQEDAAKLLREKEVPWTTRDKNGLTAVHWAAEGGHDDILLWMLREGAEVDIEDSVNGWTPLMRVACLSGNYDVAEVLIAKGADVNKIDKSGKSVLMAASMNGHFDMVRLLVEKGADVMRKNREGKTALEFAQSFERHRIIKFLEFQYQKEEKQRKAKLLEEKQREIREQTRKLQLGNA</sequence>
<organism evidence="4 5">
    <name type="scientific">Exaiptasia diaphana</name>
    <name type="common">Tropical sea anemone</name>
    <name type="synonym">Aiptasia pulchella</name>
    <dbReference type="NCBI Taxonomy" id="2652724"/>
    <lineage>
        <taxon>Eukaryota</taxon>
        <taxon>Metazoa</taxon>
        <taxon>Cnidaria</taxon>
        <taxon>Anthozoa</taxon>
        <taxon>Hexacorallia</taxon>
        <taxon>Actiniaria</taxon>
        <taxon>Aiptasiidae</taxon>
        <taxon>Exaiptasia</taxon>
    </lineage>
</organism>
<dbReference type="PROSITE" id="PS50853">
    <property type="entry name" value="FN3"/>
    <property type="match status" value="1"/>
</dbReference>
<evidence type="ECO:0000259" key="3">
    <source>
        <dbReference type="PROSITE" id="PS50853"/>
    </source>
</evidence>
<dbReference type="PRINTS" id="PR01415">
    <property type="entry name" value="ANKYRIN"/>
</dbReference>
<dbReference type="KEGG" id="epa:110232432"/>
<dbReference type="InterPro" id="IPR013783">
    <property type="entry name" value="Ig-like_fold"/>
</dbReference>
<reference evidence="4" key="1">
    <citation type="submission" date="2022-11" db="UniProtKB">
        <authorList>
            <consortium name="EnsemblMetazoa"/>
        </authorList>
    </citation>
    <scope>IDENTIFICATION</scope>
</reference>
<keyword evidence="1" id="KW-0040">ANK repeat</keyword>
<evidence type="ECO:0000313" key="5">
    <source>
        <dbReference type="Proteomes" id="UP000887567"/>
    </source>
</evidence>
<dbReference type="InterPro" id="IPR003961">
    <property type="entry name" value="FN3_dom"/>
</dbReference>
<dbReference type="Pfam" id="PF12796">
    <property type="entry name" value="Ank_2"/>
    <property type="match status" value="2"/>
</dbReference>
<evidence type="ECO:0000256" key="1">
    <source>
        <dbReference type="PROSITE-ProRule" id="PRU00023"/>
    </source>
</evidence>
<dbReference type="PANTHER" id="PTHR24183:SF1">
    <property type="entry name" value="FIBRONECTIN TYPE 3 AND ANKYRIN REPEAT DOMAINS PROTEIN 1"/>
    <property type="match status" value="1"/>
</dbReference>